<evidence type="ECO:0000256" key="6">
    <source>
        <dbReference type="SAM" id="SignalP"/>
    </source>
</evidence>
<comment type="similarity">
    <text evidence="1 5">Belongs to the glutathione peroxidase family.</text>
</comment>
<dbReference type="SUPFAM" id="SSF52833">
    <property type="entry name" value="Thioredoxin-like"/>
    <property type="match status" value="1"/>
</dbReference>
<keyword evidence="3 5" id="KW-0560">Oxidoreductase</keyword>
<keyword evidence="2 5" id="KW-0575">Peroxidase</keyword>
<dbReference type="GO" id="GO:0034599">
    <property type="term" value="P:cellular response to oxidative stress"/>
    <property type="evidence" value="ECO:0007669"/>
    <property type="project" value="TreeGrafter"/>
</dbReference>
<dbReference type="PANTHER" id="PTHR11592:SF40">
    <property type="entry name" value="THIOREDOXIN_GLUTATHIONE PEROXIDASE BTUE"/>
    <property type="match status" value="1"/>
</dbReference>
<protein>
    <recommendedName>
        <fullName evidence="5">Glutathione peroxidase</fullName>
    </recommendedName>
</protein>
<dbReference type="GO" id="GO:0004601">
    <property type="term" value="F:peroxidase activity"/>
    <property type="evidence" value="ECO:0007669"/>
    <property type="project" value="UniProtKB-KW"/>
</dbReference>
<name>A0A562R3G9_9BURK</name>
<dbReference type="InterPro" id="IPR000889">
    <property type="entry name" value="Glutathione_peroxidase"/>
</dbReference>
<accession>A0A562R3G9</accession>
<dbReference type="PROSITE" id="PS51355">
    <property type="entry name" value="GLUTATHIONE_PEROXID_3"/>
    <property type="match status" value="1"/>
</dbReference>
<evidence type="ECO:0000256" key="1">
    <source>
        <dbReference type="ARBA" id="ARBA00006926"/>
    </source>
</evidence>
<reference evidence="8 9" key="1">
    <citation type="journal article" date="2015" name="Stand. Genomic Sci.">
        <title>Genomic Encyclopedia of Bacterial and Archaeal Type Strains, Phase III: the genomes of soil and plant-associated and newly described type strains.</title>
        <authorList>
            <person name="Whitman W.B."/>
            <person name="Woyke T."/>
            <person name="Klenk H.P."/>
            <person name="Zhou Y."/>
            <person name="Lilburn T.G."/>
            <person name="Beck B.J."/>
            <person name="De Vos P."/>
            <person name="Vandamme P."/>
            <person name="Eisen J.A."/>
            <person name="Garrity G."/>
            <person name="Hugenholtz P."/>
            <person name="Kyrpides N.C."/>
        </authorList>
    </citation>
    <scope>NUCLEOTIDE SEQUENCE [LARGE SCALE GENOMIC DNA]</scope>
    <source>
        <strain evidence="8 9">CGMCC 1.10822</strain>
    </source>
</reference>
<feature type="domain" description="Thioredoxin" evidence="7">
    <location>
        <begin position="15"/>
        <end position="204"/>
    </location>
</feature>
<dbReference type="AlphaFoldDB" id="A0A562R3G9"/>
<dbReference type="PROSITE" id="PS51352">
    <property type="entry name" value="THIOREDOXIN_2"/>
    <property type="match status" value="1"/>
</dbReference>
<keyword evidence="9" id="KW-1185">Reference proteome</keyword>
<feature type="signal peptide" evidence="6">
    <location>
        <begin position="1"/>
        <end position="27"/>
    </location>
</feature>
<comment type="caution">
    <text evidence="8">The sequence shown here is derived from an EMBL/GenBank/DDBJ whole genome shotgun (WGS) entry which is preliminary data.</text>
</comment>
<evidence type="ECO:0000256" key="2">
    <source>
        <dbReference type="ARBA" id="ARBA00022559"/>
    </source>
</evidence>
<gene>
    <name evidence="8" type="ORF">IP91_03754</name>
</gene>
<dbReference type="InterPro" id="IPR013766">
    <property type="entry name" value="Thioredoxin_domain"/>
</dbReference>
<feature type="chain" id="PRO_5022108551" description="Glutathione peroxidase" evidence="6">
    <location>
        <begin position="28"/>
        <end position="205"/>
    </location>
</feature>
<evidence type="ECO:0000256" key="3">
    <source>
        <dbReference type="ARBA" id="ARBA00023002"/>
    </source>
</evidence>
<dbReference type="Proteomes" id="UP000318431">
    <property type="component" value="Unassembled WGS sequence"/>
</dbReference>
<dbReference type="PIRSF" id="PIRSF000303">
    <property type="entry name" value="Glutathion_perox"/>
    <property type="match status" value="1"/>
</dbReference>
<evidence type="ECO:0000313" key="8">
    <source>
        <dbReference type="EMBL" id="TWI62916.1"/>
    </source>
</evidence>
<evidence type="ECO:0000256" key="5">
    <source>
        <dbReference type="RuleBase" id="RU000499"/>
    </source>
</evidence>
<dbReference type="InterPro" id="IPR036249">
    <property type="entry name" value="Thioredoxin-like_sf"/>
</dbReference>
<dbReference type="CDD" id="cd00340">
    <property type="entry name" value="GSH_Peroxidase"/>
    <property type="match status" value="1"/>
</dbReference>
<sequence length="205" mass="21792">MTSPFRFAALSAFGIASGLLASTAAFAQQTPAKVSAPVTTTAGAKSCPAVLHQTFKRLQDETPQDLCQYAGKVVLVVNTASYCGYTKQYEGLEALYSKYAPQGLVVLGFPSNDFGNQEPGSAKEIAEFCYNTYGVKFPMFAKTPVTGAAANPLYASLIKSTGKAPGWNFHKYLIGRDGKVIDNFPSKVTPQDKNLVGAIEKALAS</sequence>
<dbReference type="PRINTS" id="PR01011">
    <property type="entry name" value="GLUTPROXDASE"/>
</dbReference>
<dbReference type="PROSITE" id="PS00460">
    <property type="entry name" value="GLUTATHIONE_PEROXID_1"/>
    <property type="match status" value="1"/>
</dbReference>
<dbReference type="OrthoDB" id="9785502at2"/>
<proteinExistence type="inferred from homology"/>
<feature type="active site" evidence="4">
    <location>
        <position position="83"/>
    </location>
</feature>
<organism evidence="8 9">
    <name type="scientific">Pseudoduganella lurida</name>
    <dbReference type="NCBI Taxonomy" id="1036180"/>
    <lineage>
        <taxon>Bacteria</taxon>
        <taxon>Pseudomonadati</taxon>
        <taxon>Pseudomonadota</taxon>
        <taxon>Betaproteobacteria</taxon>
        <taxon>Burkholderiales</taxon>
        <taxon>Oxalobacteraceae</taxon>
        <taxon>Telluria group</taxon>
        <taxon>Pseudoduganella</taxon>
    </lineage>
</organism>
<dbReference type="Pfam" id="PF00255">
    <property type="entry name" value="GSHPx"/>
    <property type="match status" value="1"/>
</dbReference>
<dbReference type="EMBL" id="VLLB01000007">
    <property type="protein sequence ID" value="TWI62916.1"/>
    <property type="molecule type" value="Genomic_DNA"/>
</dbReference>
<keyword evidence="6" id="KW-0732">Signal</keyword>
<dbReference type="PANTHER" id="PTHR11592">
    <property type="entry name" value="GLUTATHIONE PEROXIDASE"/>
    <property type="match status" value="1"/>
</dbReference>
<dbReference type="Gene3D" id="3.40.30.10">
    <property type="entry name" value="Glutaredoxin"/>
    <property type="match status" value="1"/>
</dbReference>
<evidence type="ECO:0000259" key="7">
    <source>
        <dbReference type="PROSITE" id="PS51352"/>
    </source>
</evidence>
<evidence type="ECO:0000313" key="9">
    <source>
        <dbReference type="Proteomes" id="UP000318431"/>
    </source>
</evidence>
<dbReference type="RefSeq" id="WP_145650631.1">
    <property type="nucleotide sequence ID" value="NZ_VLLB01000007.1"/>
</dbReference>
<dbReference type="InterPro" id="IPR029759">
    <property type="entry name" value="GPX_AS"/>
</dbReference>
<evidence type="ECO:0000256" key="4">
    <source>
        <dbReference type="PIRSR" id="PIRSR000303-1"/>
    </source>
</evidence>